<dbReference type="Gene3D" id="1.20.120.450">
    <property type="entry name" value="dinb family like domain"/>
    <property type="match status" value="1"/>
</dbReference>
<dbReference type="SUPFAM" id="SSF109854">
    <property type="entry name" value="DinB/YfiT-like putative metalloenzymes"/>
    <property type="match status" value="1"/>
</dbReference>
<protein>
    <recommendedName>
        <fullName evidence="1">DinB-like domain-containing protein</fullName>
    </recommendedName>
</protein>
<evidence type="ECO:0000313" key="3">
    <source>
        <dbReference type="Proteomes" id="UP000019140"/>
    </source>
</evidence>
<name>W4LXT5_9BACT</name>
<dbReference type="HOGENOM" id="CLU_133313_0_0_7"/>
<dbReference type="Pfam" id="PF12867">
    <property type="entry name" value="DinB_2"/>
    <property type="match status" value="1"/>
</dbReference>
<gene>
    <name evidence="2" type="ORF">ETSY2_35000</name>
</gene>
<evidence type="ECO:0000259" key="1">
    <source>
        <dbReference type="Pfam" id="PF12867"/>
    </source>
</evidence>
<reference evidence="2 3" key="1">
    <citation type="journal article" date="2014" name="Nature">
        <title>An environmental bacterial taxon with a large and distinct metabolic repertoire.</title>
        <authorList>
            <person name="Wilson M.C."/>
            <person name="Mori T."/>
            <person name="Ruckert C."/>
            <person name="Uria A.R."/>
            <person name="Helf M.J."/>
            <person name="Takada K."/>
            <person name="Gernert C."/>
            <person name="Steffens U.A."/>
            <person name="Heycke N."/>
            <person name="Schmitt S."/>
            <person name="Rinke C."/>
            <person name="Helfrich E.J."/>
            <person name="Brachmann A.O."/>
            <person name="Gurgui C."/>
            <person name="Wakimoto T."/>
            <person name="Kracht M."/>
            <person name="Crusemann M."/>
            <person name="Hentschel U."/>
            <person name="Abe I."/>
            <person name="Matsunaga S."/>
            <person name="Kalinowski J."/>
            <person name="Takeyama H."/>
            <person name="Piel J."/>
        </authorList>
    </citation>
    <scope>NUCLEOTIDE SEQUENCE [LARGE SCALE GENOMIC DNA]</scope>
    <source>
        <strain evidence="3">TSY2</strain>
    </source>
</reference>
<sequence>MEPLGILQHAWKTDARLVGMALDGLSDEDLVKRPDDECNPLGWTLWHQCRYEDWVISGIDGQEQVWTAGAWHDKFGVPADPDQLGMRQSLDEVMAFKPTVEHLKGYSEAVREKTLACLQSVSPDDLDREVANPSGGTRTVGEALGILVLDHFHHSGQVTYLRGYLTGKGWFGA</sequence>
<accession>W4LXT5</accession>
<dbReference type="AlphaFoldDB" id="W4LXT5"/>
<proteinExistence type="predicted"/>
<feature type="domain" description="DinB-like" evidence="1">
    <location>
        <begin position="20"/>
        <end position="158"/>
    </location>
</feature>
<organism evidence="2 3">
    <name type="scientific">Candidatus Entotheonella gemina</name>
    <dbReference type="NCBI Taxonomy" id="1429439"/>
    <lineage>
        <taxon>Bacteria</taxon>
        <taxon>Pseudomonadati</taxon>
        <taxon>Nitrospinota/Tectimicrobiota group</taxon>
        <taxon>Candidatus Tectimicrobiota</taxon>
        <taxon>Candidatus Entotheonellia</taxon>
        <taxon>Candidatus Entotheonellales</taxon>
        <taxon>Candidatus Entotheonellaceae</taxon>
        <taxon>Candidatus Entotheonella</taxon>
    </lineage>
</organism>
<comment type="caution">
    <text evidence="2">The sequence shown here is derived from an EMBL/GenBank/DDBJ whole genome shotgun (WGS) entry which is preliminary data.</text>
</comment>
<dbReference type="InterPro" id="IPR024775">
    <property type="entry name" value="DinB-like"/>
</dbReference>
<dbReference type="Proteomes" id="UP000019140">
    <property type="component" value="Unassembled WGS sequence"/>
</dbReference>
<dbReference type="InterPro" id="IPR034660">
    <property type="entry name" value="DinB/YfiT-like"/>
</dbReference>
<dbReference type="EMBL" id="AZHX01001498">
    <property type="protein sequence ID" value="ETX02708.1"/>
    <property type="molecule type" value="Genomic_DNA"/>
</dbReference>
<evidence type="ECO:0000313" key="2">
    <source>
        <dbReference type="EMBL" id="ETX02708.1"/>
    </source>
</evidence>
<keyword evidence="3" id="KW-1185">Reference proteome</keyword>